<proteinExistence type="predicted"/>
<dbReference type="Gene3D" id="3.60.15.10">
    <property type="entry name" value="Ribonuclease Z/Hydroxyacylglutathione hydrolase-like"/>
    <property type="match status" value="1"/>
</dbReference>
<sequence length="436" mass="48680">MKLRLVAHASLLIEAGGATIWTDPWLGGKVFNNSWSLLVPPAWDAALLEQVDYLWVSHEHPDHFHLPTLRDLPAAFKRRVTVLFQQMPTDKMPQAFARLGFADVRLLPHRALVDLRPGLQVYCYQVGQMDSVLAVMADGTCLVNVNDAEADAADCRLIRGDLGPAQVVLNQFSLAGYGGEADRDERLPWKARAIVDSMIANHRDLGAETTIPIASFVRFSCEDNAYMNAYANPPRRVAAAFEHLGLRLDVLAPGDVYEVGRAWDSRPALQLWDEAFARANAAPLDPPAPVELSALVAAAEALAARLAEHYPAWLLRAWLGPVTIRVRDLEVTLRLDLARGRCEPVTGAAVDVEVCGQPLLFALTQPFGLQTLGVSARLVVRRGLKTWRRHRILLSMFNAEVYLRPRLLLTRRNLGHLRARMRGGLRQLRYQLQRMR</sequence>
<keyword evidence="2" id="KW-1185">Reference proteome</keyword>
<accession>A0A1I1YRQ0</accession>
<dbReference type="InterPro" id="IPR036866">
    <property type="entry name" value="RibonucZ/Hydroxyglut_hydro"/>
</dbReference>
<dbReference type="Pfam" id="PF13483">
    <property type="entry name" value="Lactamase_B_3"/>
    <property type="match status" value="1"/>
</dbReference>
<dbReference type="AlphaFoldDB" id="A0A1I1YRQ0"/>
<protein>
    <submittedName>
        <fullName evidence="1">Beta-lactamase superfamily domain-containing protein</fullName>
    </submittedName>
</protein>
<dbReference type="EMBL" id="FOMX01000010">
    <property type="protein sequence ID" value="SFE20660.1"/>
    <property type="molecule type" value="Genomic_DNA"/>
</dbReference>
<dbReference type="RefSeq" id="WP_096328423.1">
    <property type="nucleotide sequence ID" value="NZ_FOMX01000010.1"/>
</dbReference>
<dbReference type="STRING" id="54.SAMN02745121_03394"/>
<dbReference type="OrthoDB" id="8735373at2"/>
<evidence type="ECO:0000313" key="2">
    <source>
        <dbReference type="Proteomes" id="UP000199400"/>
    </source>
</evidence>
<dbReference type="Proteomes" id="UP000199400">
    <property type="component" value="Unassembled WGS sequence"/>
</dbReference>
<dbReference type="SUPFAM" id="SSF56281">
    <property type="entry name" value="Metallo-hydrolase/oxidoreductase"/>
    <property type="match status" value="1"/>
</dbReference>
<name>A0A1I1YRQ0_9BACT</name>
<organism evidence="1 2">
    <name type="scientific">Nannocystis exedens</name>
    <dbReference type="NCBI Taxonomy" id="54"/>
    <lineage>
        <taxon>Bacteria</taxon>
        <taxon>Pseudomonadati</taxon>
        <taxon>Myxococcota</taxon>
        <taxon>Polyangia</taxon>
        <taxon>Nannocystales</taxon>
        <taxon>Nannocystaceae</taxon>
        <taxon>Nannocystis</taxon>
    </lineage>
</organism>
<evidence type="ECO:0000313" key="1">
    <source>
        <dbReference type="EMBL" id="SFE20660.1"/>
    </source>
</evidence>
<gene>
    <name evidence="1" type="ORF">SAMN02745121_03394</name>
</gene>
<reference evidence="2" key="1">
    <citation type="submission" date="2016-10" db="EMBL/GenBank/DDBJ databases">
        <authorList>
            <person name="Varghese N."/>
            <person name="Submissions S."/>
        </authorList>
    </citation>
    <scope>NUCLEOTIDE SEQUENCE [LARGE SCALE GENOMIC DNA]</scope>
    <source>
        <strain evidence="2">ATCC 25963</strain>
    </source>
</reference>